<dbReference type="PROSITE" id="PS50330">
    <property type="entry name" value="UIM"/>
    <property type="match status" value="1"/>
</dbReference>
<dbReference type="InterPro" id="IPR000210">
    <property type="entry name" value="BTB/POZ_dom"/>
</dbReference>
<feature type="region of interest" description="Disordered" evidence="8">
    <location>
        <begin position="1390"/>
        <end position="1420"/>
    </location>
</feature>
<evidence type="ECO:0000256" key="1">
    <source>
        <dbReference type="ARBA" id="ARBA00004123"/>
    </source>
</evidence>
<feature type="region of interest" description="Disordered" evidence="8">
    <location>
        <begin position="512"/>
        <end position="554"/>
    </location>
</feature>
<dbReference type="Gene3D" id="3.30.710.10">
    <property type="entry name" value="Potassium Channel Kv1.1, Chain A"/>
    <property type="match status" value="1"/>
</dbReference>
<evidence type="ECO:0000256" key="7">
    <source>
        <dbReference type="ARBA" id="ARBA00029496"/>
    </source>
</evidence>
<dbReference type="PANTHER" id="PTHR21541:SF3">
    <property type="entry name" value="STRUCTURE-SPECIFIC ENDONUCLEASE SUBUNIT SLX4"/>
    <property type="match status" value="1"/>
</dbReference>
<feature type="compositionally biased region" description="Polar residues" evidence="8">
    <location>
        <begin position="1276"/>
        <end position="1298"/>
    </location>
</feature>
<sequence length="1420" mass="155829">MKCTDQDSSKMDKQPKRRVLSLSLSQPGKQNRRLKLKRHASAASQNDSKVFPSEDWQDVNNTRDSLEMNVSENRSNIIASKTSDDQLAIKSLFPDSNETSFALTTVEQEKKSVSVDKLKSADCLKEQNVSFDCARANITTRSGRKAPLPDKPTSSATEEDCDFDDFVKPPCIKKKAVNVAHKETSGGSHSNATSGNKPNERGGIALPTLCSRGLDPTLAVKEAIPSEEMRTPACVPSPSLDIPVPDKPSESAAVLKDDECFEILQCPLCCKMFDKLSSKTSHLKSCASKHKVSTQQLLEALELQQRQASERRALGLPPISPSVEKVKKPHTSRKETRTISKVDNNLQLALALSLSLQDAEQGVGESTTREPTVGVSLDHFGFTSKSVLNAVQPRPTTVPLPKGKSKATALKTPALLTRTPEERQRIITEKVAMVLMEEVASGEEKDLQEVNVKSLFLQECVDVERALWAKSHTSPSKNDRTSYYVQNLRSFISPSKVEMGSKVMHLSQVVGRLHTPTKDKKQHKEEDLDPNCPTDEEVSSDTSSPSHQQNELKDPTQIEMELRAKLFNDWASMVNNATMSDLAIYPQEGREIPAHKMVLHVRCPRILKDICRQRNPLTGNEVEVIMWSKTPHAAALAFLEYVYCGSVKSIRVLCDDLSSISWLADHYKVADLLRYLRSVSQSGLISQTSSQFALNVIKDFSEDCPTHVCESEKESVLPVLNENVGLRKLSKASVDIVLSPAGTPNRSDTDSIYSEATVQGADNRSTCSSPDMFADDETDHITHDGSKRHSMANAMDSANVNAERHSLAKTLSCNDGDGVRPPSRCASVSSEQTLIAERTSPPVSRCSSAASSEKTIIICTNSPPPSPAISNTSASTELLDFNQSGGTSRPGSSLNDSKRKHSNSSQDGNSSLCKRPCPESSTAEHQAEKEDSDVEIFDLTQDSNSSTSFPIIQNQFSGNSCDNSNMPAESNISDGETIIKSPEHVKGISNEESDCSDGNDEGSKVNGTNNGNCHEDEKPSDCDADVAYVSPVWEGFEDLNYDDPFLNEPHFDIGSPNTTPVTTPRAVETDSRSESKSPLKVASSSEEKCSDVDIQGSSDCEITYSSPTSTVISKHSKPSTSDFNALLDDSLNMNDSVLLQAEKGVAGKLTQRETKGTPVNRILSSEPDGVTPLANYSAMKTPELKKELQKYGLKPTLGKRKGKIMLRHIYNELHPWVPLETNQSLPDRISLSQPTCSSSIENKIVSSNEPNSRRLSFSDSDSIEKNTIAFDKDCRNSATDSDSESNYSNRSVSTSLQEIQFMEGNDDNGDDDDCEPKSQTASKRVSKSDLPRIVTNFIRNDRELHQKVLEYEPIRIEQLQTDLLTKGFKCGIEALMTFLDERCITFRSESSGPRVRKKKAKSAMGKKTAGHSQTCDLDSD</sequence>
<keyword evidence="5" id="KW-0234">DNA repair</keyword>
<keyword evidence="6" id="KW-0539">Nucleus</keyword>
<organism evidence="11">
    <name type="scientific">Thrips palmi</name>
    <name type="common">Melon thrips</name>
    <dbReference type="NCBI Taxonomy" id="161013"/>
    <lineage>
        <taxon>Eukaryota</taxon>
        <taxon>Metazoa</taxon>
        <taxon>Ecdysozoa</taxon>
        <taxon>Arthropoda</taxon>
        <taxon>Hexapoda</taxon>
        <taxon>Insecta</taxon>
        <taxon>Pterygota</taxon>
        <taxon>Neoptera</taxon>
        <taxon>Paraneoptera</taxon>
        <taxon>Thysanoptera</taxon>
        <taxon>Terebrantia</taxon>
        <taxon>Thripoidea</taxon>
        <taxon>Thripidae</taxon>
        <taxon>Thrips</taxon>
    </lineage>
</organism>
<comment type="similarity">
    <text evidence="2">Belongs to the SLX4 family.</text>
</comment>
<keyword evidence="10" id="KW-1185">Reference proteome</keyword>
<dbReference type="CDD" id="cd22999">
    <property type="entry name" value="SAP_SLX4"/>
    <property type="match status" value="1"/>
</dbReference>
<feature type="region of interest" description="Disordered" evidence="8">
    <location>
        <begin position="182"/>
        <end position="202"/>
    </location>
</feature>
<dbReference type="GO" id="GO:0000712">
    <property type="term" value="P:resolution of meiotic recombination intermediates"/>
    <property type="evidence" value="ECO:0007669"/>
    <property type="project" value="TreeGrafter"/>
</dbReference>
<evidence type="ECO:0000256" key="8">
    <source>
        <dbReference type="SAM" id="MobiDB-lite"/>
    </source>
</evidence>
<evidence type="ECO:0000256" key="2">
    <source>
        <dbReference type="ARBA" id="ARBA00006661"/>
    </source>
</evidence>
<feature type="region of interest" description="Disordered" evidence="8">
    <location>
        <begin position="1274"/>
        <end position="1327"/>
    </location>
</feature>
<comment type="subcellular location">
    <subcellularLocation>
        <location evidence="1">Nucleus</location>
    </subcellularLocation>
</comment>
<feature type="compositionally biased region" description="Polar residues" evidence="8">
    <location>
        <begin position="1410"/>
        <end position="1420"/>
    </location>
</feature>
<reference evidence="11" key="1">
    <citation type="submission" date="2025-08" db="UniProtKB">
        <authorList>
            <consortium name="RefSeq"/>
        </authorList>
    </citation>
    <scope>IDENTIFICATION</scope>
    <source>
        <tissue evidence="11">Total insect</tissue>
    </source>
</reference>
<dbReference type="Pfam" id="PF09494">
    <property type="entry name" value="Slx4"/>
    <property type="match status" value="1"/>
</dbReference>
<gene>
    <name evidence="11" type="primary">LOC117654406</name>
</gene>
<protein>
    <recommendedName>
        <fullName evidence="7">Structure-specific endonuclease subunit SLX4</fullName>
    </recommendedName>
</protein>
<feature type="compositionally biased region" description="Basic and acidic residues" evidence="8">
    <location>
        <begin position="1067"/>
        <end position="1077"/>
    </location>
</feature>
<feature type="compositionally biased region" description="Polar residues" evidence="8">
    <location>
        <begin position="879"/>
        <end position="895"/>
    </location>
</feature>
<evidence type="ECO:0000313" key="10">
    <source>
        <dbReference type="Proteomes" id="UP000515158"/>
    </source>
</evidence>
<feature type="compositionally biased region" description="Basic residues" evidence="8">
    <location>
        <begin position="30"/>
        <end position="40"/>
    </location>
</feature>
<dbReference type="InterPro" id="IPR011333">
    <property type="entry name" value="SKP1/BTB/POZ_sf"/>
</dbReference>
<dbReference type="PANTHER" id="PTHR21541">
    <property type="entry name" value="BTB POZ DOMAIN CONTAINING 12"/>
    <property type="match status" value="1"/>
</dbReference>
<dbReference type="RefSeq" id="XP_034256910.1">
    <property type="nucleotide sequence ID" value="XM_034401019.1"/>
</dbReference>
<feature type="compositionally biased region" description="Basic and acidic residues" evidence="8">
    <location>
        <begin position="1"/>
        <end position="14"/>
    </location>
</feature>
<feature type="region of interest" description="Disordered" evidence="8">
    <location>
        <begin position="987"/>
        <end position="1021"/>
    </location>
</feature>
<keyword evidence="3" id="KW-0227">DNA damage</keyword>
<evidence type="ECO:0000256" key="6">
    <source>
        <dbReference type="ARBA" id="ARBA00023242"/>
    </source>
</evidence>
<feature type="compositionally biased region" description="Acidic residues" evidence="8">
    <location>
        <begin position="1304"/>
        <end position="1314"/>
    </location>
</feature>
<feature type="compositionally biased region" description="Polar residues" evidence="8">
    <location>
        <begin position="185"/>
        <end position="197"/>
    </location>
</feature>
<feature type="region of interest" description="Disordered" evidence="8">
    <location>
        <begin position="316"/>
        <end position="337"/>
    </location>
</feature>
<keyword evidence="4" id="KW-0233">DNA recombination</keyword>
<dbReference type="InterPro" id="IPR003903">
    <property type="entry name" value="UIM_dom"/>
</dbReference>
<name>A0A6P9AHJ6_THRPL</name>
<dbReference type="Proteomes" id="UP000515158">
    <property type="component" value="Unplaced"/>
</dbReference>
<evidence type="ECO:0000256" key="5">
    <source>
        <dbReference type="ARBA" id="ARBA00023204"/>
    </source>
</evidence>
<proteinExistence type="inferred from homology"/>
<dbReference type="OrthoDB" id="1931232at2759"/>
<accession>A0A6P9AHJ6</accession>
<dbReference type="InParanoid" id="A0A6P9AHJ6"/>
<dbReference type="GO" id="GO:0006281">
    <property type="term" value="P:DNA repair"/>
    <property type="evidence" value="ECO:0007669"/>
    <property type="project" value="UniProtKB-KW"/>
</dbReference>
<feature type="region of interest" description="Disordered" evidence="8">
    <location>
        <begin position="879"/>
        <end position="932"/>
    </location>
</feature>
<feature type="compositionally biased region" description="Polar residues" evidence="8">
    <location>
        <begin position="540"/>
        <end position="549"/>
    </location>
</feature>
<dbReference type="GeneID" id="117654406"/>
<evidence type="ECO:0000256" key="4">
    <source>
        <dbReference type="ARBA" id="ARBA00023172"/>
    </source>
</evidence>
<feature type="region of interest" description="Disordered" evidence="8">
    <location>
        <begin position="1047"/>
        <end position="1092"/>
    </location>
</feature>
<dbReference type="InterPro" id="IPR018574">
    <property type="entry name" value="Structure-sp_endonuc_su_Slx4"/>
</dbReference>
<dbReference type="GO" id="GO:0033557">
    <property type="term" value="C:Slx1-Slx4 complex"/>
    <property type="evidence" value="ECO:0007669"/>
    <property type="project" value="InterPro"/>
</dbReference>
<dbReference type="KEGG" id="tpal:117654406"/>
<dbReference type="GO" id="GO:0006260">
    <property type="term" value="P:DNA replication"/>
    <property type="evidence" value="ECO:0007669"/>
    <property type="project" value="InterPro"/>
</dbReference>
<feature type="compositionally biased region" description="Acidic residues" evidence="8">
    <location>
        <begin position="991"/>
        <end position="1000"/>
    </location>
</feature>
<evidence type="ECO:0000256" key="3">
    <source>
        <dbReference type="ARBA" id="ARBA00022763"/>
    </source>
</evidence>
<feature type="domain" description="BTB" evidence="9">
    <location>
        <begin position="575"/>
        <end position="673"/>
    </location>
</feature>
<feature type="compositionally biased region" description="Polar residues" evidence="8">
    <location>
        <begin position="903"/>
        <end position="912"/>
    </location>
</feature>
<evidence type="ECO:0000313" key="11">
    <source>
        <dbReference type="RefSeq" id="XP_034256910.1"/>
    </source>
</evidence>
<feature type="region of interest" description="Disordered" evidence="8">
    <location>
        <begin position="812"/>
        <end position="831"/>
    </location>
</feature>
<feature type="compositionally biased region" description="Basic and acidic residues" evidence="8">
    <location>
        <begin position="516"/>
        <end position="526"/>
    </location>
</feature>
<dbReference type="SUPFAM" id="SSF54695">
    <property type="entry name" value="POZ domain"/>
    <property type="match status" value="1"/>
</dbReference>
<dbReference type="CTD" id="38809"/>
<feature type="region of interest" description="Disordered" evidence="8">
    <location>
        <begin position="1"/>
        <end position="56"/>
    </location>
</feature>
<evidence type="ECO:0000259" key="9">
    <source>
        <dbReference type="Pfam" id="PF00651"/>
    </source>
</evidence>
<dbReference type="Pfam" id="PF00651">
    <property type="entry name" value="BTB"/>
    <property type="match status" value="1"/>
</dbReference>